<dbReference type="NCBIfam" id="TIGR03317">
    <property type="entry name" value="ygfZ_signature"/>
    <property type="match status" value="1"/>
</dbReference>
<dbReference type="InterPro" id="IPR048451">
    <property type="entry name" value="YgfZ_barrel"/>
</dbReference>
<keyword evidence="1 4" id="KW-0963">Cytoplasm</keyword>
<dbReference type="GO" id="GO:0008033">
    <property type="term" value="P:tRNA processing"/>
    <property type="evidence" value="ECO:0007669"/>
    <property type="project" value="UniProtKB-UniRule"/>
</dbReference>
<dbReference type="Proteomes" id="UP000003937">
    <property type="component" value="Chromosome"/>
</dbReference>
<dbReference type="Gene3D" id="3.30.70.1400">
    <property type="entry name" value="Aminomethyltransferase beta-barrel domains"/>
    <property type="match status" value="1"/>
</dbReference>
<dbReference type="STRING" id="134287.A35E_00354"/>
<comment type="similarity">
    <text evidence="4">Belongs to the tRNA-modifying YgfZ family.</text>
</comment>
<dbReference type="GO" id="GO:0016226">
    <property type="term" value="P:iron-sulfur cluster assembly"/>
    <property type="evidence" value="ECO:0007669"/>
    <property type="project" value="TreeGrafter"/>
</dbReference>
<dbReference type="AlphaFoldDB" id="J3TGP4"/>
<gene>
    <name evidence="6" type="ORF">A35E_00354</name>
</gene>
<comment type="subcellular location">
    <subcellularLocation>
        <location evidence="4">Cytoplasm</location>
    </subcellularLocation>
</comment>
<keyword evidence="3 4" id="KW-0290">Folate-binding</keyword>
<evidence type="ECO:0000313" key="6">
    <source>
        <dbReference type="EMBL" id="AFP85652.1"/>
    </source>
</evidence>
<name>J3TGP4_9ENTR</name>
<dbReference type="PATRIC" id="fig|134287.3.peg.335"/>
<dbReference type="HOGENOM" id="CLU_007884_6_1_6"/>
<dbReference type="PANTHER" id="PTHR22602:SF0">
    <property type="entry name" value="TRANSFERASE CAF17, MITOCHONDRIAL-RELATED"/>
    <property type="match status" value="1"/>
</dbReference>
<keyword evidence="7" id="KW-1185">Reference proteome</keyword>
<dbReference type="InterPro" id="IPR029043">
    <property type="entry name" value="GcvT/YgfZ_C"/>
</dbReference>
<dbReference type="GO" id="GO:0005542">
    <property type="term" value="F:folic acid binding"/>
    <property type="evidence" value="ECO:0007669"/>
    <property type="project" value="UniProtKB-UniRule"/>
</dbReference>
<sequence length="327" mass="36784">MLYQPPFPSRLPSHSAELPLTLISLEDWVLVMLNGKDTIKYLQGQLTCDVCSLKGNQFCFSAHCNPKGKMLSYLCVFHYYDGIGLFERRSVLDFQLKEMKKYAVFSKTRIIVNDSVVLLGLAGFQARVAMNKLFTVLPDISCPVVYHQNTTVLYFNLPKPRFLLITTPTICDMFQKILMGQVQLNNSQQWLSLEIEAGYPIIDSANVEEFIPQAVNIQALGGISFTKGCYIGQEIVARAKYRGANNRALYWCSGVSSYLPDIGDSLELKIGNNWKPTGKVLAACRLKNNIIYVQVVLNNTLLYDSILRVVGDNACTLFVQTLPYMLC</sequence>
<accession>J3TGP4</accession>
<evidence type="ECO:0000256" key="3">
    <source>
        <dbReference type="ARBA" id="ARBA00022954"/>
    </source>
</evidence>
<dbReference type="OrthoDB" id="9796287at2"/>
<dbReference type="GO" id="GO:0009451">
    <property type="term" value="P:RNA modification"/>
    <property type="evidence" value="ECO:0007669"/>
    <property type="project" value="InterPro"/>
</dbReference>
<organism evidence="6 7">
    <name type="scientific">secondary endosymbiont of Heteropsylla cubana</name>
    <dbReference type="NCBI Taxonomy" id="134287"/>
    <lineage>
        <taxon>Bacteria</taxon>
        <taxon>Pseudomonadati</taxon>
        <taxon>Pseudomonadota</taxon>
        <taxon>Gammaproteobacteria</taxon>
        <taxon>Enterobacterales</taxon>
        <taxon>Enterobacteriaceae</taxon>
        <taxon>aphid secondary symbionts</taxon>
    </lineage>
</organism>
<dbReference type="GO" id="GO:0005737">
    <property type="term" value="C:cytoplasm"/>
    <property type="evidence" value="ECO:0007669"/>
    <property type="project" value="UniProtKB-SubCell"/>
</dbReference>
<dbReference type="InterPro" id="IPR023758">
    <property type="entry name" value="tRNA-modifying_YgfZ"/>
</dbReference>
<feature type="binding site" evidence="4">
    <location>
        <position position="190"/>
    </location>
    <ligand>
        <name>folate</name>
        <dbReference type="ChEBI" id="CHEBI:62501"/>
    </ligand>
</feature>
<comment type="function">
    <text evidence="4">Folate-binding protein involved in regulating the level of ATP-DnaA and in the modification of some tRNAs. It is probably a key factor in regulatory networks that act via tRNA modification, such as initiation of chromosomal replication.</text>
</comment>
<proteinExistence type="inferred from homology"/>
<feature type="binding site" evidence="4">
    <location>
        <position position="28"/>
    </location>
    <ligand>
        <name>folate</name>
        <dbReference type="ChEBI" id="CHEBI:62501"/>
    </ligand>
</feature>
<dbReference type="Gene3D" id="2.40.30.160">
    <property type="match status" value="1"/>
</dbReference>
<evidence type="ECO:0000259" key="5">
    <source>
        <dbReference type="Pfam" id="PF21130"/>
    </source>
</evidence>
<dbReference type="InterPro" id="IPR045179">
    <property type="entry name" value="YgfZ/GcvT"/>
</dbReference>
<evidence type="ECO:0000256" key="4">
    <source>
        <dbReference type="HAMAP-Rule" id="MF_01175"/>
    </source>
</evidence>
<feature type="domain" description="tRNA-modifying protein YgfZ-like beta-barrel" evidence="5">
    <location>
        <begin position="245"/>
        <end position="312"/>
    </location>
</feature>
<dbReference type="EMBL" id="CP003547">
    <property type="protein sequence ID" value="AFP85652.1"/>
    <property type="molecule type" value="Genomic_DNA"/>
</dbReference>
<dbReference type="Gene3D" id="3.30.70.1630">
    <property type="match status" value="1"/>
</dbReference>
<dbReference type="NCBIfam" id="NF007110">
    <property type="entry name" value="PRK09559.1"/>
    <property type="match status" value="1"/>
</dbReference>
<evidence type="ECO:0000313" key="7">
    <source>
        <dbReference type="Proteomes" id="UP000003937"/>
    </source>
</evidence>
<reference evidence="6 7" key="1">
    <citation type="journal article" date="2012" name="Mol. Biol. Evol.">
        <title>Genome reduction and co-evolution between the primary and secondary bacterial symbionts of psyllids.</title>
        <authorList>
            <person name="Sloan D.B."/>
            <person name="Moran N.A."/>
        </authorList>
    </citation>
    <scope>NUCLEOTIDE SEQUENCE [LARGE SCALE GENOMIC DNA]</scope>
    <source>
        <strain evidence="6">Hcub_S</strain>
    </source>
</reference>
<dbReference type="HAMAP" id="MF_01175">
    <property type="entry name" value="tRNA_modifying_YgfZ"/>
    <property type="match status" value="1"/>
</dbReference>
<dbReference type="PANTHER" id="PTHR22602">
    <property type="entry name" value="TRANSFERASE CAF17, MITOCHONDRIAL-RELATED"/>
    <property type="match status" value="1"/>
</dbReference>
<protein>
    <recommendedName>
        <fullName evidence="4">tRNA-modifying protein YgfZ</fullName>
    </recommendedName>
</protein>
<dbReference type="SUPFAM" id="SSF103025">
    <property type="entry name" value="Folate-binding domain"/>
    <property type="match status" value="1"/>
</dbReference>
<evidence type="ECO:0000256" key="1">
    <source>
        <dbReference type="ARBA" id="ARBA00022490"/>
    </source>
</evidence>
<dbReference type="KEGG" id="sehc:A35E_00354"/>
<dbReference type="Pfam" id="PF21130">
    <property type="entry name" value="YgfZ_barrel"/>
    <property type="match status" value="1"/>
</dbReference>
<dbReference type="RefSeq" id="WP_014888949.1">
    <property type="nucleotide sequence ID" value="NC_018420.1"/>
</dbReference>
<keyword evidence="2 4" id="KW-0819">tRNA processing</keyword>
<dbReference type="SUPFAM" id="SSF101790">
    <property type="entry name" value="Aminomethyltransferase beta-barrel domain"/>
    <property type="match status" value="1"/>
</dbReference>
<evidence type="ECO:0000256" key="2">
    <source>
        <dbReference type="ARBA" id="ARBA00022694"/>
    </source>
</evidence>
<dbReference type="InterPro" id="IPR017703">
    <property type="entry name" value="YgfZ/GCV_T_CS"/>
</dbReference>